<organism evidence="1 2">
    <name type="scientific">Vibrio europaeus</name>
    <dbReference type="NCBI Taxonomy" id="300876"/>
    <lineage>
        <taxon>Bacteria</taxon>
        <taxon>Pseudomonadati</taxon>
        <taxon>Pseudomonadota</taxon>
        <taxon>Gammaproteobacteria</taxon>
        <taxon>Vibrionales</taxon>
        <taxon>Vibrionaceae</taxon>
        <taxon>Vibrio</taxon>
        <taxon>Vibrio oreintalis group</taxon>
    </lineage>
</organism>
<proteinExistence type="predicted"/>
<gene>
    <name evidence="1" type="ORF">AZ468_10350</name>
</gene>
<accession>A0A178JCX4</accession>
<evidence type="ECO:0000313" key="1">
    <source>
        <dbReference type="EMBL" id="OAM99358.1"/>
    </source>
</evidence>
<comment type="caution">
    <text evidence="1">The sequence shown here is derived from an EMBL/GenBank/DDBJ whole genome shotgun (WGS) entry which is preliminary data.</text>
</comment>
<sequence>MHNTITNFYAEFRVGFHQSVQWITDRKQIKARYERSQLQPMSDIQIRHDGNHDLPYFICYILTKIFYIN</sequence>
<evidence type="ECO:0000313" key="2">
    <source>
        <dbReference type="Proteomes" id="UP000094761"/>
    </source>
</evidence>
<reference evidence="1 2" key="1">
    <citation type="submission" date="2016-03" db="EMBL/GenBank/DDBJ databases">
        <title>Draft genome sequence of the Vibrio tubiashii subs. europaeus.</title>
        <authorList>
            <person name="Spinard E."/>
            <person name="Dubert J."/>
            <person name="Nelson D.R."/>
            <person name="Barja J.L."/>
        </authorList>
    </citation>
    <scope>NUCLEOTIDE SEQUENCE [LARGE SCALE GENOMIC DNA]</scope>
    <source>
        <strain evidence="2">PP-638</strain>
    </source>
</reference>
<dbReference type="Proteomes" id="UP000094761">
    <property type="component" value="Unassembled WGS sequence"/>
</dbReference>
<protein>
    <submittedName>
        <fullName evidence="1">Uncharacterized protein</fullName>
    </submittedName>
</protein>
<name>A0A178JCX4_9VIBR</name>
<dbReference type="AlphaFoldDB" id="A0A178JCX4"/>
<dbReference type="EMBL" id="LUAX01000002">
    <property type="protein sequence ID" value="OAM99358.1"/>
    <property type="molecule type" value="Genomic_DNA"/>
</dbReference>